<name>A0A3P8UBL4_CYNSE</name>
<dbReference type="STRING" id="244447.ENSCSEP00000000623"/>
<organism evidence="2 3">
    <name type="scientific">Cynoglossus semilaevis</name>
    <name type="common">Tongue sole</name>
    <dbReference type="NCBI Taxonomy" id="244447"/>
    <lineage>
        <taxon>Eukaryota</taxon>
        <taxon>Metazoa</taxon>
        <taxon>Chordata</taxon>
        <taxon>Craniata</taxon>
        <taxon>Vertebrata</taxon>
        <taxon>Euteleostomi</taxon>
        <taxon>Actinopterygii</taxon>
        <taxon>Neopterygii</taxon>
        <taxon>Teleostei</taxon>
        <taxon>Neoteleostei</taxon>
        <taxon>Acanthomorphata</taxon>
        <taxon>Carangaria</taxon>
        <taxon>Pleuronectiformes</taxon>
        <taxon>Pleuronectoidei</taxon>
        <taxon>Cynoglossidae</taxon>
        <taxon>Cynoglossinae</taxon>
        <taxon>Cynoglossus</taxon>
    </lineage>
</organism>
<accession>A0A3P8UBL4</accession>
<dbReference type="Proteomes" id="UP000265120">
    <property type="component" value="Chromosome 12"/>
</dbReference>
<feature type="region of interest" description="Disordered" evidence="1">
    <location>
        <begin position="1"/>
        <end position="66"/>
    </location>
</feature>
<feature type="compositionally biased region" description="Basic and acidic residues" evidence="1">
    <location>
        <begin position="19"/>
        <end position="40"/>
    </location>
</feature>
<proteinExistence type="predicted"/>
<dbReference type="Ensembl" id="ENSCSET00000000651.1">
    <property type="protein sequence ID" value="ENSCSEP00000000623.1"/>
    <property type="gene ID" value="ENSCSEG00000000444.1"/>
</dbReference>
<reference evidence="2" key="3">
    <citation type="submission" date="2025-09" db="UniProtKB">
        <authorList>
            <consortium name="Ensembl"/>
        </authorList>
    </citation>
    <scope>IDENTIFICATION</scope>
</reference>
<evidence type="ECO:0000313" key="3">
    <source>
        <dbReference type="Proteomes" id="UP000265120"/>
    </source>
</evidence>
<keyword evidence="3" id="KW-1185">Reference proteome</keyword>
<evidence type="ECO:0000256" key="1">
    <source>
        <dbReference type="SAM" id="MobiDB-lite"/>
    </source>
</evidence>
<evidence type="ECO:0000313" key="2">
    <source>
        <dbReference type="Ensembl" id="ENSCSEP00000000623.1"/>
    </source>
</evidence>
<sequence length="116" mass="12971">MRRKGEFISARAPTGRSVECQREGGRAEERKSPQSTDKRVRSLFTDSVPSSPRPVTADKATQTPSPSAQVINHALLSVAETQRTNGERLRQIHPEREWPLTCVCVCGFVFLYLCGR</sequence>
<reference evidence="2 3" key="1">
    <citation type="journal article" date="2014" name="Nat. Genet.">
        <title>Whole-genome sequence of a flatfish provides insights into ZW sex chromosome evolution and adaptation to a benthic lifestyle.</title>
        <authorList>
            <person name="Chen S."/>
            <person name="Zhang G."/>
            <person name="Shao C."/>
            <person name="Huang Q."/>
            <person name="Liu G."/>
            <person name="Zhang P."/>
            <person name="Song W."/>
            <person name="An N."/>
            <person name="Chalopin D."/>
            <person name="Volff J.N."/>
            <person name="Hong Y."/>
            <person name="Li Q."/>
            <person name="Sha Z."/>
            <person name="Zhou H."/>
            <person name="Xie M."/>
            <person name="Yu Q."/>
            <person name="Liu Y."/>
            <person name="Xiang H."/>
            <person name="Wang N."/>
            <person name="Wu K."/>
            <person name="Yang C."/>
            <person name="Zhou Q."/>
            <person name="Liao X."/>
            <person name="Yang L."/>
            <person name="Hu Q."/>
            <person name="Zhang J."/>
            <person name="Meng L."/>
            <person name="Jin L."/>
            <person name="Tian Y."/>
            <person name="Lian J."/>
            <person name="Yang J."/>
            <person name="Miao G."/>
            <person name="Liu S."/>
            <person name="Liang Z."/>
            <person name="Yan F."/>
            <person name="Li Y."/>
            <person name="Sun B."/>
            <person name="Zhang H."/>
            <person name="Zhang J."/>
            <person name="Zhu Y."/>
            <person name="Du M."/>
            <person name="Zhao Y."/>
            <person name="Schartl M."/>
            <person name="Tang Q."/>
            <person name="Wang J."/>
        </authorList>
    </citation>
    <scope>NUCLEOTIDE SEQUENCE</scope>
</reference>
<dbReference type="AlphaFoldDB" id="A0A3P8UBL4"/>
<reference evidence="2" key="2">
    <citation type="submission" date="2025-08" db="UniProtKB">
        <authorList>
            <consortium name="Ensembl"/>
        </authorList>
    </citation>
    <scope>IDENTIFICATION</scope>
</reference>
<protein>
    <submittedName>
        <fullName evidence="2">Uncharacterized protein</fullName>
    </submittedName>
</protein>
<dbReference type="InParanoid" id="A0A3P8UBL4"/>